<name>A0A645I0P7_9ZZZZ</name>
<gene>
    <name evidence="1" type="ORF">SDC9_191580</name>
</gene>
<organism evidence="1">
    <name type="scientific">bioreactor metagenome</name>
    <dbReference type="NCBI Taxonomy" id="1076179"/>
    <lineage>
        <taxon>unclassified sequences</taxon>
        <taxon>metagenomes</taxon>
        <taxon>ecological metagenomes</taxon>
    </lineage>
</organism>
<proteinExistence type="predicted"/>
<reference evidence="1" key="1">
    <citation type="submission" date="2019-08" db="EMBL/GenBank/DDBJ databases">
        <authorList>
            <person name="Kucharzyk K."/>
            <person name="Murdoch R.W."/>
            <person name="Higgins S."/>
            <person name="Loffler F."/>
        </authorList>
    </citation>
    <scope>NUCLEOTIDE SEQUENCE</scope>
</reference>
<evidence type="ECO:0000313" key="1">
    <source>
        <dbReference type="EMBL" id="MPN44019.1"/>
    </source>
</evidence>
<accession>A0A645I0P7</accession>
<comment type="caution">
    <text evidence="1">The sequence shown here is derived from an EMBL/GenBank/DDBJ whole genome shotgun (WGS) entry which is preliminary data.</text>
</comment>
<dbReference type="EMBL" id="VSSQ01102814">
    <property type="protein sequence ID" value="MPN44019.1"/>
    <property type="molecule type" value="Genomic_DNA"/>
</dbReference>
<dbReference type="AlphaFoldDB" id="A0A645I0P7"/>
<sequence>MGHIFKGVFYTKQEVNCFIHIKLNFHRKRFNLVQFGLNSLPERAQFLFFTSLDFHFGNHQVKQAVNSLSGVRTFKEEFVNVQLCRFAVFRRVIGILEIIQVISIAPRGNKVIHEPDEVRR</sequence>
<protein>
    <submittedName>
        <fullName evidence="1">Uncharacterized protein</fullName>
    </submittedName>
</protein>